<accession>A0A0F9KRC3</accession>
<comment type="caution">
    <text evidence="1">The sequence shown here is derived from an EMBL/GenBank/DDBJ whole genome shotgun (WGS) entry which is preliminary data.</text>
</comment>
<sequence>MSRKLKKPIDYREAKCCVNCAHGSSAILGKDKRYNDKVYCQRDRENSLMWIARTGYMVCDGHKREE</sequence>
<proteinExistence type="predicted"/>
<evidence type="ECO:0000313" key="1">
    <source>
        <dbReference type="EMBL" id="KKM17965.1"/>
    </source>
</evidence>
<reference evidence="1" key="1">
    <citation type="journal article" date="2015" name="Nature">
        <title>Complex archaea that bridge the gap between prokaryotes and eukaryotes.</title>
        <authorList>
            <person name="Spang A."/>
            <person name="Saw J.H."/>
            <person name="Jorgensen S.L."/>
            <person name="Zaremba-Niedzwiedzka K."/>
            <person name="Martijn J."/>
            <person name="Lind A.E."/>
            <person name="van Eijk R."/>
            <person name="Schleper C."/>
            <person name="Guy L."/>
            <person name="Ettema T.J."/>
        </authorList>
    </citation>
    <scope>NUCLEOTIDE SEQUENCE</scope>
</reference>
<dbReference type="EMBL" id="LAZR01014330">
    <property type="protein sequence ID" value="KKM17965.1"/>
    <property type="molecule type" value="Genomic_DNA"/>
</dbReference>
<name>A0A0F9KRC3_9ZZZZ</name>
<protein>
    <submittedName>
        <fullName evidence="1">Uncharacterized protein</fullName>
    </submittedName>
</protein>
<gene>
    <name evidence="1" type="ORF">LCGC14_1670460</name>
</gene>
<organism evidence="1">
    <name type="scientific">marine sediment metagenome</name>
    <dbReference type="NCBI Taxonomy" id="412755"/>
    <lineage>
        <taxon>unclassified sequences</taxon>
        <taxon>metagenomes</taxon>
        <taxon>ecological metagenomes</taxon>
    </lineage>
</organism>
<dbReference type="AlphaFoldDB" id="A0A0F9KRC3"/>